<name>A0A1R3GTI1_COCAP</name>
<feature type="compositionally biased region" description="Basic and acidic residues" evidence="1">
    <location>
        <begin position="188"/>
        <end position="199"/>
    </location>
</feature>
<feature type="domain" description="Retrotransposon gag" evidence="2">
    <location>
        <begin position="280"/>
        <end position="330"/>
    </location>
</feature>
<gene>
    <name evidence="3" type="ORF">CCACVL1_23523</name>
</gene>
<dbReference type="AlphaFoldDB" id="A0A1R3GTI1"/>
<proteinExistence type="predicted"/>
<evidence type="ECO:0000313" key="3">
    <source>
        <dbReference type="EMBL" id="OMO61424.1"/>
    </source>
</evidence>
<protein>
    <submittedName>
        <fullName evidence="3">Retrotransposon gag protein</fullName>
    </submittedName>
</protein>
<dbReference type="Pfam" id="PF03732">
    <property type="entry name" value="Retrotrans_gag"/>
    <property type="match status" value="1"/>
</dbReference>
<dbReference type="Proteomes" id="UP000188268">
    <property type="component" value="Unassembled WGS sequence"/>
</dbReference>
<dbReference type="PANTHER" id="PTHR33223">
    <property type="entry name" value="CCHC-TYPE DOMAIN-CONTAINING PROTEIN"/>
    <property type="match status" value="1"/>
</dbReference>
<evidence type="ECO:0000259" key="2">
    <source>
        <dbReference type="Pfam" id="PF03732"/>
    </source>
</evidence>
<dbReference type="OrthoDB" id="1432691at2759"/>
<dbReference type="InterPro" id="IPR005162">
    <property type="entry name" value="Retrotrans_gag_dom"/>
</dbReference>
<organism evidence="3 4">
    <name type="scientific">Corchorus capsularis</name>
    <name type="common">Jute</name>
    <dbReference type="NCBI Taxonomy" id="210143"/>
    <lineage>
        <taxon>Eukaryota</taxon>
        <taxon>Viridiplantae</taxon>
        <taxon>Streptophyta</taxon>
        <taxon>Embryophyta</taxon>
        <taxon>Tracheophyta</taxon>
        <taxon>Spermatophyta</taxon>
        <taxon>Magnoliopsida</taxon>
        <taxon>eudicotyledons</taxon>
        <taxon>Gunneridae</taxon>
        <taxon>Pentapetalae</taxon>
        <taxon>rosids</taxon>
        <taxon>malvids</taxon>
        <taxon>Malvales</taxon>
        <taxon>Malvaceae</taxon>
        <taxon>Grewioideae</taxon>
        <taxon>Apeibeae</taxon>
        <taxon>Corchorus</taxon>
    </lineage>
</organism>
<evidence type="ECO:0000256" key="1">
    <source>
        <dbReference type="SAM" id="MobiDB-lite"/>
    </source>
</evidence>
<dbReference type="EMBL" id="AWWV01013468">
    <property type="protein sequence ID" value="OMO61424.1"/>
    <property type="molecule type" value="Genomic_DNA"/>
</dbReference>
<accession>A0A1R3GTI1</accession>
<sequence>MFPNASILMTTLWYLTKGSKIAQEQHQHPYNTRFRARTMADEREAALQAEIQGVKKDQGEMKEQLNSQRNQMDRMMAMMEILTQLMKGNGKQEEQNPVSEGQKMVGLGMDDGPSSATQTTVLPTTQTLPTSSSQSLFPPQASSLYPYPPYLLPYVTQDSGAFKPRPPTDTSFISDPNTMAIKPTESPVTEKSKKDTSEDSKHLFNVLEERIKGLEGPYGYYDVMDASELSLVSGLVVPEKFKVPEFEKFDGTKNPQNHLRSYARKMHPHTQDDKLLIHCFQFSLTDSASVWYNQLEPNKINSWADLAKAFMTQYRYMLDLAPTRESLRNMCRHLFLSCILQFKSIYFLIGVRIT</sequence>
<keyword evidence="4" id="KW-1185">Reference proteome</keyword>
<comment type="caution">
    <text evidence="3">The sequence shown here is derived from an EMBL/GenBank/DDBJ whole genome shotgun (WGS) entry which is preliminary data.</text>
</comment>
<feature type="region of interest" description="Disordered" evidence="1">
    <location>
        <begin position="169"/>
        <end position="199"/>
    </location>
</feature>
<dbReference type="PANTHER" id="PTHR33223:SF8">
    <property type="entry name" value="OS04G0172440 PROTEIN"/>
    <property type="match status" value="1"/>
</dbReference>
<dbReference type="Gramene" id="OMO61424">
    <property type="protein sequence ID" value="OMO61424"/>
    <property type="gene ID" value="CCACVL1_23523"/>
</dbReference>
<reference evidence="3 4" key="1">
    <citation type="submission" date="2013-09" db="EMBL/GenBank/DDBJ databases">
        <title>Corchorus capsularis genome sequencing.</title>
        <authorList>
            <person name="Alam M."/>
            <person name="Haque M.S."/>
            <person name="Islam M.S."/>
            <person name="Emdad E.M."/>
            <person name="Islam M.M."/>
            <person name="Ahmed B."/>
            <person name="Halim A."/>
            <person name="Hossen Q.M.M."/>
            <person name="Hossain M.Z."/>
            <person name="Ahmed R."/>
            <person name="Khan M.M."/>
            <person name="Islam R."/>
            <person name="Rashid M.M."/>
            <person name="Khan S.A."/>
            <person name="Rahman M.S."/>
            <person name="Alam M."/>
        </authorList>
    </citation>
    <scope>NUCLEOTIDE SEQUENCE [LARGE SCALE GENOMIC DNA]</scope>
    <source>
        <strain evidence="4">cv. CVL-1</strain>
        <tissue evidence="3">Whole seedling</tissue>
    </source>
</reference>
<evidence type="ECO:0000313" key="4">
    <source>
        <dbReference type="Proteomes" id="UP000188268"/>
    </source>
</evidence>